<reference evidence="2 3" key="1">
    <citation type="submission" date="2024-09" db="EMBL/GenBank/DDBJ databases">
        <authorList>
            <person name="Sun Q."/>
            <person name="Mori K."/>
        </authorList>
    </citation>
    <scope>NUCLEOTIDE SEQUENCE [LARGE SCALE GENOMIC DNA]</scope>
    <source>
        <strain evidence="2 3">CCM 7957</strain>
    </source>
</reference>
<dbReference type="Proteomes" id="UP001589783">
    <property type="component" value="Unassembled WGS sequence"/>
</dbReference>
<comment type="caution">
    <text evidence="2">The sequence shown here is derived from an EMBL/GenBank/DDBJ whole genome shotgun (WGS) entry which is preliminary data.</text>
</comment>
<accession>A0ABV6HEZ7</accession>
<evidence type="ECO:0000259" key="1">
    <source>
        <dbReference type="Pfam" id="PF18007"/>
    </source>
</evidence>
<evidence type="ECO:0000313" key="2">
    <source>
        <dbReference type="EMBL" id="MFC0316498.1"/>
    </source>
</evidence>
<sequence length="325" mass="34918">MIETLASGQSSLVWSRGRRTEWQSVGALARRTEVNPAPVVDRIRATSEPVDAIVTGVRGEQRRIIAVPTIGPDGLVHAVSLRITSPDDDPATDPAPRLGAMTFDPSTYTIAQTADSYMMTSNSPDPAACVRKPGVFLRKVFAFDAVAELTDHCLNPAGRPMFRGTLGIKHDNGSLLSFHGVSRFDASTGRVRGFAHDITDHEPLALNPETLLNISPAATSNSATVLIGFPADEQFAPVPSYWVTPRPAALHDVDHAGPNRVHPDDVPKLLRVQQLLAGAADSNASLCLQVRIHGRDGWVLCSLQCARWPGANINSAILMCQLTTT</sequence>
<dbReference type="EMBL" id="JBHLWV010000048">
    <property type="protein sequence ID" value="MFC0316498.1"/>
    <property type="molecule type" value="Genomic_DNA"/>
</dbReference>
<dbReference type="Pfam" id="PF18007">
    <property type="entry name" value="Rv3651-like_N"/>
    <property type="match status" value="1"/>
</dbReference>
<feature type="domain" description="Rv3651-like N-terminal" evidence="1">
    <location>
        <begin position="1"/>
        <end position="90"/>
    </location>
</feature>
<organism evidence="2 3">
    <name type="scientific">Gordonia phosphorivorans</name>
    <dbReference type="NCBI Taxonomy" id="1056982"/>
    <lineage>
        <taxon>Bacteria</taxon>
        <taxon>Bacillati</taxon>
        <taxon>Actinomycetota</taxon>
        <taxon>Actinomycetes</taxon>
        <taxon>Mycobacteriales</taxon>
        <taxon>Gordoniaceae</taxon>
        <taxon>Gordonia</taxon>
    </lineage>
</organism>
<dbReference type="RefSeq" id="WP_382366246.1">
    <property type="nucleotide sequence ID" value="NZ_JBHLWV010000048.1"/>
</dbReference>
<dbReference type="InterPro" id="IPR041458">
    <property type="entry name" value="Rv3651-like_N"/>
</dbReference>
<name>A0ABV6HEZ7_9ACTN</name>
<gene>
    <name evidence="2" type="ORF">ACFFJD_16765</name>
</gene>
<evidence type="ECO:0000313" key="3">
    <source>
        <dbReference type="Proteomes" id="UP001589783"/>
    </source>
</evidence>
<protein>
    <submittedName>
        <fullName evidence="2">GAF domain-containing protein</fullName>
    </submittedName>
</protein>
<keyword evidence="3" id="KW-1185">Reference proteome</keyword>
<proteinExistence type="predicted"/>